<dbReference type="Proteomes" id="UP001500936">
    <property type="component" value="Unassembled WGS sequence"/>
</dbReference>
<feature type="region of interest" description="Disordered" evidence="1">
    <location>
        <begin position="431"/>
        <end position="620"/>
    </location>
</feature>
<feature type="domain" description="LysM" evidence="2">
    <location>
        <begin position="377"/>
        <end position="421"/>
    </location>
</feature>
<dbReference type="CDD" id="cd16894">
    <property type="entry name" value="MltD-like"/>
    <property type="match status" value="1"/>
</dbReference>
<dbReference type="CDD" id="cd00118">
    <property type="entry name" value="LysM"/>
    <property type="match status" value="2"/>
</dbReference>
<organism evidence="3 4">
    <name type="scientific">Nibrella viscosa</name>
    <dbReference type="NCBI Taxonomy" id="1084524"/>
    <lineage>
        <taxon>Bacteria</taxon>
        <taxon>Pseudomonadati</taxon>
        <taxon>Bacteroidota</taxon>
        <taxon>Cytophagia</taxon>
        <taxon>Cytophagales</taxon>
        <taxon>Spirosomataceae</taxon>
        <taxon>Nibrella</taxon>
    </lineage>
</organism>
<proteinExistence type="predicted"/>
<feature type="compositionally biased region" description="Low complexity" evidence="1">
    <location>
        <begin position="506"/>
        <end position="540"/>
    </location>
</feature>
<evidence type="ECO:0000313" key="3">
    <source>
        <dbReference type="EMBL" id="GAA4421164.1"/>
    </source>
</evidence>
<evidence type="ECO:0000256" key="1">
    <source>
        <dbReference type="SAM" id="MobiDB-lite"/>
    </source>
</evidence>
<dbReference type="InterPro" id="IPR008258">
    <property type="entry name" value="Transglycosylase_SLT_dom_1"/>
</dbReference>
<feature type="compositionally biased region" description="Polar residues" evidence="1">
    <location>
        <begin position="454"/>
        <end position="468"/>
    </location>
</feature>
<dbReference type="InterPro" id="IPR023346">
    <property type="entry name" value="Lysozyme-like_dom_sf"/>
</dbReference>
<feature type="domain" description="LysM" evidence="2">
    <location>
        <begin position="614"/>
        <end position="658"/>
    </location>
</feature>
<dbReference type="InterPro" id="IPR036779">
    <property type="entry name" value="LysM_dom_sf"/>
</dbReference>
<dbReference type="PANTHER" id="PTHR33734">
    <property type="entry name" value="LYSM DOMAIN-CONTAINING GPI-ANCHORED PROTEIN 2"/>
    <property type="match status" value="1"/>
</dbReference>
<dbReference type="SUPFAM" id="SSF53955">
    <property type="entry name" value="Lysozyme-like"/>
    <property type="match status" value="1"/>
</dbReference>
<dbReference type="Pfam" id="PF01476">
    <property type="entry name" value="LysM"/>
    <property type="match status" value="4"/>
</dbReference>
<feature type="compositionally biased region" description="Low complexity" evidence="1">
    <location>
        <begin position="595"/>
        <end position="615"/>
    </location>
</feature>
<evidence type="ECO:0000313" key="4">
    <source>
        <dbReference type="Proteomes" id="UP001500936"/>
    </source>
</evidence>
<dbReference type="PANTHER" id="PTHR33734:SF22">
    <property type="entry name" value="MEMBRANE-BOUND LYTIC MUREIN TRANSGLYCOSYLASE D"/>
    <property type="match status" value="1"/>
</dbReference>
<dbReference type="SUPFAM" id="SSF54106">
    <property type="entry name" value="LysM domain"/>
    <property type="match status" value="3"/>
</dbReference>
<dbReference type="Gene3D" id="1.10.530.10">
    <property type="match status" value="1"/>
</dbReference>
<dbReference type="EMBL" id="BAABHB010000025">
    <property type="protein sequence ID" value="GAA4421164.1"/>
    <property type="molecule type" value="Genomic_DNA"/>
</dbReference>
<sequence>MHSLAQPQPGTQRSVPVVPTQLLFAGISVQMDEGARALIQQDINALMANRQYWDMKLNRAALYFPIIEGIFTEEQIPLDFKYLAVQESSLTPDAVSISMAVGYWQFKRETALDHGLRVDDEIDERKSITASTRGAARYLKRTNAIFNNWVSALYSYYLGAGGISRIIPQEWANAREISVNAGTDRYILRCFAHKLAIENALQTFTPSNPIALLTYPNGNGKAFSQIAADLELDEFELRKYNRWVAGDVVPNDKPYVMALPVPNDRLADIRRRLNPVPTDKPVLAARKQPIPDGDDIGFPVLRRITPPGSAKNEPIYYEINGLKGIQAQAGDTPSSLANKADISLASFLRYNDMGERDPVLTGDVYYLEKKRRKGMIPYHTVREDETMRGISQMYAVRLKKLMRYNRLDRIQKLQVGRVMWLQKRRPAGAVEVINAPDAPAPDRSTVARNETDSRSTPATRPADNSNAIPRTAAERKLYQPKLVTPDESPAETQRQESVASRPSSQPTNRATPPAPAPTADRPAETPVTTPAPSAPASGVANQRVIIVRPAEEDLATNTRPATTPPPAATPAKAVYPGTDPKATYSRPAGTPASVPATTRPAAAKPATPAPTGTSTHSVQPGQTYYSISKLYGLTIDQLLALNNLTLNDKLAIGQELIVRAAGAGSEATRSARPAAPSAAPATPQYHTVMKGETMYRISKQYGVTIEQIQEWNQLSDVTVKEGQRIKIIKPL</sequence>
<feature type="domain" description="LysM" evidence="2">
    <location>
        <begin position="684"/>
        <end position="727"/>
    </location>
</feature>
<dbReference type="Gene3D" id="3.10.350.10">
    <property type="entry name" value="LysM domain"/>
    <property type="match status" value="3"/>
</dbReference>
<dbReference type="InterPro" id="IPR018392">
    <property type="entry name" value="LysM"/>
</dbReference>
<reference evidence="4" key="1">
    <citation type="journal article" date="2019" name="Int. J. Syst. Evol. Microbiol.">
        <title>The Global Catalogue of Microorganisms (GCM) 10K type strain sequencing project: providing services to taxonomists for standard genome sequencing and annotation.</title>
        <authorList>
            <consortium name="The Broad Institute Genomics Platform"/>
            <consortium name="The Broad Institute Genome Sequencing Center for Infectious Disease"/>
            <person name="Wu L."/>
            <person name="Ma J."/>
        </authorList>
    </citation>
    <scope>NUCLEOTIDE SEQUENCE [LARGE SCALE GENOMIC DNA]</scope>
    <source>
        <strain evidence="4">JCM 17925</strain>
    </source>
</reference>
<name>A0ABP8L294_9BACT</name>
<keyword evidence="4" id="KW-1185">Reference proteome</keyword>
<feature type="compositionally biased region" description="Polar residues" evidence="1">
    <location>
        <begin position="490"/>
        <end position="505"/>
    </location>
</feature>
<accession>A0ABP8L294</accession>
<dbReference type="SMART" id="SM00257">
    <property type="entry name" value="LysM"/>
    <property type="match status" value="4"/>
</dbReference>
<dbReference type="Pfam" id="PF01464">
    <property type="entry name" value="SLT"/>
    <property type="match status" value="1"/>
</dbReference>
<protein>
    <recommendedName>
        <fullName evidence="2">LysM domain-containing protein</fullName>
    </recommendedName>
</protein>
<evidence type="ECO:0000259" key="2">
    <source>
        <dbReference type="PROSITE" id="PS51782"/>
    </source>
</evidence>
<dbReference type="PROSITE" id="PS51782">
    <property type="entry name" value="LYSM"/>
    <property type="match status" value="3"/>
</dbReference>
<gene>
    <name evidence="3" type="ORF">GCM10023187_56870</name>
</gene>
<comment type="caution">
    <text evidence="3">The sequence shown here is derived from an EMBL/GenBank/DDBJ whole genome shotgun (WGS) entry which is preliminary data.</text>
</comment>